<evidence type="ECO:0000313" key="2">
    <source>
        <dbReference type="Proteomes" id="UP000240009"/>
    </source>
</evidence>
<protein>
    <recommendedName>
        <fullName evidence="3">DUF4272 domain-containing protein</fullName>
    </recommendedName>
</protein>
<dbReference type="AlphaFoldDB" id="A0A2S8G2Q0"/>
<proteinExistence type="predicted"/>
<sequence>MERIMEPETVRRISLTKAKKLGYPVNSDLPLLGDIAIQRTQEELVDRMLCLFTCVACSFGLPKQLGWSWLAQEGLLEKVTPEESLYLRSKDESPVEKFQPHVETIWTLAWLAQVHDTLEFNQTCTNDMVSMFPNLKASASSEAFRSKCQLRSVEEIAPKLDLAYCIHWAIQHETEHQLELPKKPKRLRPYIIINRRHALEWLFCDEPWDEVPMDID</sequence>
<accession>A0A2S8G2Q0</accession>
<dbReference type="InterPro" id="IPR025368">
    <property type="entry name" value="DUF4272"/>
</dbReference>
<reference evidence="1 2" key="1">
    <citation type="submission" date="2018-02" db="EMBL/GenBank/DDBJ databases">
        <title>Comparative genomes isolates from brazilian mangrove.</title>
        <authorList>
            <person name="Araujo J.E."/>
            <person name="Taketani R.G."/>
            <person name="Silva M.C.P."/>
            <person name="Loureco M.V."/>
            <person name="Andreote F.D."/>
        </authorList>
    </citation>
    <scope>NUCLEOTIDE SEQUENCE [LARGE SCALE GENOMIC DNA]</scope>
    <source>
        <strain evidence="1 2">HEX-2 MGV</strain>
    </source>
</reference>
<evidence type="ECO:0008006" key="3">
    <source>
        <dbReference type="Google" id="ProtNLM"/>
    </source>
</evidence>
<organism evidence="1 2">
    <name type="scientific">Blastopirellula marina</name>
    <dbReference type="NCBI Taxonomy" id="124"/>
    <lineage>
        <taxon>Bacteria</taxon>
        <taxon>Pseudomonadati</taxon>
        <taxon>Planctomycetota</taxon>
        <taxon>Planctomycetia</taxon>
        <taxon>Pirellulales</taxon>
        <taxon>Pirellulaceae</taxon>
        <taxon>Blastopirellula</taxon>
    </lineage>
</organism>
<dbReference type="Pfam" id="PF14094">
    <property type="entry name" value="DUF4272"/>
    <property type="match status" value="1"/>
</dbReference>
<gene>
    <name evidence="1" type="ORF">C5Y96_02215</name>
</gene>
<evidence type="ECO:0000313" key="1">
    <source>
        <dbReference type="EMBL" id="PQO38717.1"/>
    </source>
</evidence>
<name>A0A2S8G2Q0_9BACT</name>
<dbReference type="EMBL" id="PUIA01000016">
    <property type="protein sequence ID" value="PQO38717.1"/>
    <property type="molecule type" value="Genomic_DNA"/>
</dbReference>
<comment type="caution">
    <text evidence="1">The sequence shown here is derived from an EMBL/GenBank/DDBJ whole genome shotgun (WGS) entry which is preliminary data.</text>
</comment>
<dbReference type="Proteomes" id="UP000240009">
    <property type="component" value="Unassembled WGS sequence"/>
</dbReference>